<comment type="caution">
    <text evidence="2">The sequence shown here is derived from an EMBL/GenBank/DDBJ whole genome shotgun (WGS) entry which is preliminary data.</text>
</comment>
<gene>
    <name evidence="2" type="primary">ANKRD40</name>
    <name evidence="2" type="ORF">HK103_006024</name>
</gene>
<reference evidence="2" key="1">
    <citation type="submission" date="2020-05" db="EMBL/GenBank/DDBJ databases">
        <title>Phylogenomic resolution of chytrid fungi.</title>
        <authorList>
            <person name="Stajich J.E."/>
            <person name="Amses K."/>
            <person name="Simmons R."/>
            <person name="Seto K."/>
            <person name="Myers J."/>
            <person name="Bonds A."/>
            <person name="Quandt C.A."/>
            <person name="Barry K."/>
            <person name="Liu P."/>
            <person name="Grigoriev I."/>
            <person name="Longcore J.E."/>
            <person name="James T.Y."/>
        </authorList>
    </citation>
    <scope>NUCLEOTIDE SEQUENCE</scope>
    <source>
        <strain evidence="2">PLAUS21</strain>
    </source>
</reference>
<keyword evidence="1" id="KW-0040">ANK repeat</keyword>
<dbReference type="Pfam" id="PF12796">
    <property type="entry name" value="Ank_2"/>
    <property type="match status" value="1"/>
</dbReference>
<dbReference type="InterPro" id="IPR002110">
    <property type="entry name" value="Ankyrin_rpt"/>
</dbReference>
<dbReference type="PROSITE" id="PS50297">
    <property type="entry name" value="ANK_REP_REGION"/>
    <property type="match status" value="1"/>
</dbReference>
<organism evidence="2 3">
    <name type="scientific">Boothiomyces macroporosus</name>
    <dbReference type="NCBI Taxonomy" id="261099"/>
    <lineage>
        <taxon>Eukaryota</taxon>
        <taxon>Fungi</taxon>
        <taxon>Fungi incertae sedis</taxon>
        <taxon>Chytridiomycota</taxon>
        <taxon>Chytridiomycota incertae sedis</taxon>
        <taxon>Chytridiomycetes</taxon>
        <taxon>Rhizophydiales</taxon>
        <taxon>Terramycetaceae</taxon>
        <taxon>Boothiomyces</taxon>
    </lineage>
</organism>
<dbReference type="Proteomes" id="UP001210925">
    <property type="component" value="Unassembled WGS sequence"/>
</dbReference>
<sequence>MNDLHENLREASANGNTKAVLFYLENGADINNQNKMNGWTALHWACSRGQEELIKILLNRGADANLLDNKQRKPIDLMKKENKIDFVPNYIRAPDVSKLWEEPKIEMKRTEERQVEPVRKELAIQKSKSISTIAPNSPVPFRLDTIKHEIVVLHNQDVLGAVFITDTCSISEFVELIKSELPCPCDFALARNNGKFVIPISPKQYGQNCKMHFVDSFCIIKDV</sequence>
<dbReference type="SMART" id="SM00248">
    <property type="entry name" value="ANK"/>
    <property type="match status" value="2"/>
</dbReference>
<evidence type="ECO:0000313" key="3">
    <source>
        <dbReference type="Proteomes" id="UP001210925"/>
    </source>
</evidence>
<dbReference type="PROSITE" id="PS50088">
    <property type="entry name" value="ANK_REPEAT"/>
    <property type="match status" value="1"/>
</dbReference>
<dbReference type="InterPro" id="IPR039195">
    <property type="entry name" value="ANKRD40"/>
</dbReference>
<keyword evidence="3" id="KW-1185">Reference proteome</keyword>
<dbReference type="PANTHER" id="PTHR24192">
    <property type="entry name" value="ANKYRIN REPEAT DOMAIN 40"/>
    <property type="match status" value="1"/>
</dbReference>
<feature type="repeat" description="ANK" evidence="1">
    <location>
        <begin position="37"/>
        <end position="69"/>
    </location>
</feature>
<dbReference type="SUPFAM" id="SSF48403">
    <property type="entry name" value="Ankyrin repeat"/>
    <property type="match status" value="1"/>
</dbReference>
<dbReference type="Gene3D" id="1.25.40.20">
    <property type="entry name" value="Ankyrin repeat-containing domain"/>
    <property type="match status" value="1"/>
</dbReference>
<evidence type="ECO:0000256" key="1">
    <source>
        <dbReference type="PROSITE-ProRule" id="PRU00023"/>
    </source>
</evidence>
<proteinExistence type="predicted"/>
<dbReference type="InterPro" id="IPR036770">
    <property type="entry name" value="Ankyrin_rpt-contain_sf"/>
</dbReference>
<dbReference type="AlphaFoldDB" id="A0AAD5YAS3"/>
<name>A0AAD5YAS3_9FUNG</name>
<protein>
    <submittedName>
        <fullName evidence="2">Ankyrin repeat domain-containing protein 40</fullName>
    </submittedName>
</protein>
<accession>A0AAD5YAS3</accession>
<dbReference type="PANTHER" id="PTHR24192:SF3">
    <property type="entry name" value="ANKYRIN REPEAT DOMAIN 40"/>
    <property type="match status" value="1"/>
</dbReference>
<dbReference type="EMBL" id="JADGKB010000006">
    <property type="protein sequence ID" value="KAJ3261416.1"/>
    <property type="molecule type" value="Genomic_DNA"/>
</dbReference>
<evidence type="ECO:0000313" key="2">
    <source>
        <dbReference type="EMBL" id="KAJ3261416.1"/>
    </source>
</evidence>